<dbReference type="AlphaFoldDB" id="A0A1Q3EF76"/>
<evidence type="ECO:0000313" key="1">
    <source>
        <dbReference type="EMBL" id="GAW05861.1"/>
    </source>
</evidence>
<gene>
    <name evidence="1" type="ORF">LENED_007747</name>
</gene>
<proteinExistence type="predicted"/>
<accession>A0A1Q3EF76</accession>
<evidence type="ECO:0000313" key="2">
    <source>
        <dbReference type="Proteomes" id="UP000188533"/>
    </source>
</evidence>
<reference evidence="1 2" key="2">
    <citation type="submission" date="2017-02" db="EMBL/GenBank/DDBJ databases">
        <title>A genome survey and senescence transcriptome analysis in Lentinula edodes.</title>
        <authorList>
            <person name="Sakamoto Y."/>
            <person name="Nakade K."/>
            <person name="Sato S."/>
            <person name="Yoshida Y."/>
            <person name="Miyazaki K."/>
            <person name="Natsume S."/>
            <person name="Konno N."/>
        </authorList>
    </citation>
    <scope>NUCLEOTIDE SEQUENCE [LARGE SCALE GENOMIC DNA]</scope>
    <source>
        <strain evidence="1 2">NBRC 111202</strain>
    </source>
</reference>
<dbReference type="EMBL" id="BDGU01000278">
    <property type="protein sequence ID" value="GAW05861.1"/>
    <property type="molecule type" value="Genomic_DNA"/>
</dbReference>
<protein>
    <submittedName>
        <fullName evidence="1">Uncharacterized protein</fullName>
    </submittedName>
</protein>
<dbReference type="Proteomes" id="UP000188533">
    <property type="component" value="Unassembled WGS sequence"/>
</dbReference>
<organism evidence="1 2">
    <name type="scientific">Lentinula edodes</name>
    <name type="common">Shiitake mushroom</name>
    <name type="synonym">Lentinus edodes</name>
    <dbReference type="NCBI Taxonomy" id="5353"/>
    <lineage>
        <taxon>Eukaryota</taxon>
        <taxon>Fungi</taxon>
        <taxon>Dikarya</taxon>
        <taxon>Basidiomycota</taxon>
        <taxon>Agaricomycotina</taxon>
        <taxon>Agaricomycetes</taxon>
        <taxon>Agaricomycetidae</taxon>
        <taxon>Agaricales</taxon>
        <taxon>Marasmiineae</taxon>
        <taxon>Omphalotaceae</taxon>
        <taxon>Lentinula</taxon>
    </lineage>
</organism>
<keyword evidence="2" id="KW-1185">Reference proteome</keyword>
<reference evidence="1 2" key="1">
    <citation type="submission" date="2016-08" db="EMBL/GenBank/DDBJ databases">
        <authorList>
            <consortium name="Lentinula edodes genome sequencing consortium"/>
            <person name="Sakamoto Y."/>
            <person name="Nakade K."/>
            <person name="Sato S."/>
            <person name="Yoshida Y."/>
            <person name="Miyazaki K."/>
            <person name="Natsume S."/>
            <person name="Konno N."/>
        </authorList>
    </citation>
    <scope>NUCLEOTIDE SEQUENCE [LARGE SCALE GENOMIC DNA]</scope>
    <source>
        <strain evidence="1 2">NBRC 111202</strain>
    </source>
</reference>
<comment type="caution">
    <text evidence="1">The sequence shown here is derived from an EMBL/GenBank/DDBJ whole genome shotgun (WGS) entry which is preliminary data.</text>
</comment>
<sequence length="110" mass="12455">MFYNKMYISFNNAHRPESFGSKNDTIPLTGALSFARNLRCQKPLFSPQSRPVTTSIRQQHIPHYLDQTAANYGFGFLALKDKEALCTPYDCNSNSKSDNEPCLGNGYLRL</sequence>
<name>A0A1Q3EF76_LENED</name>